<dbReference type="SUPFAM" id="SSF159006">
    <property type="entry name" value="YopX-like"/>
    <property type="match status" value="1"/>
</dbReference>
<organism evidence="2 3">
    <name type="scientific">Bacillus phage 0105phi7-2</name>
    <dbReference type="NCBI Taxonomy" id="3025408"/>
    <lineage>
        <taxon>Viruses</taxon>
        <taxon>Duplodnaviria</taxon>
        <taxon>Heunggongvirae</taxon>
        <taxon>Uroviricota</taxon>
        <taxon>Caudoviricetes</taxon>
        <taxon>Theosmithvirus</taxon>
        <taxon>Theosmithvirus tv0105phi72</taxon>
    </lineage>
</organism>
<name>A0AAE9YCZ0_9CAUD</name>
<dbReference type="InterPro" id="IPR023385">
    <property type="entry name" value="YopX-like_C"/>
</dbReference>
<dbReference type="Proteomes" id="UP001222392">
    <property type="component" value="Segment"/>
</dbReference>
<keyword evidence="3" id="KW-1185">Reference proteome</keyword>
<feature type="domain" description="YopX protein" evidence="1">
    <location>
        <begin position="47"/>
        <end position="163"/>
    </location>
</feature>
<dbReference type="Pfam" id="PF13076">
    <property type="entry name" value="Fur_reg_FbpA"/>
    <property type="match status" value="1"/>
</dbReference>
<sequence>MDRQDVLIEQLIQRNIFKLPDGRDLFEGSCEELARLLGGMERMREIKFRLYQKIAKEMISWNKIKGIYKLSVLDDNEDNDIFSGWMQYTGFKGQNGIEIFEKDIVHIVGVIPGVEIDEIGIVKSIDGSWMIENLKGTDGWLLFQEGTEIEVLGNVFENPELLQGGNK</sequence>
<dbReference type="NCBIfam" id="TIGR01671">
    <property type="entry name" value="phage_TIGR01671"/>
    <property type="match status" value="1"/>
</dbReference>
<accession>A0AAE9YCZ0</accession>
<evidence type="ECO:0000313" key="2">
    <source>
        <dbReference type="EMBL" id="WCS66607.1"/>
    </source>
</evidence>
<gene>
    <name evidence="2" type="ORF">0105phi72_062</name>
</gene>
<dbReference type="Gene3D" id="2.30.30.290">
    <property type="entry name" value="YopX-like domains"/>
    <property type="match status" value="1"/>
</dbReference>
<evidence type="ECO:0000259" key="1">
    <source>
        <dbReference type="Pfam" id="PF09643"/>
    </source>
</evidence>
<proteinExistence type="predicted"/>
<protein>
    <submittedName>
        <fullName evidence="2">Basic proteinA/YopX fusion</fullName>
    </submittedName>
</protein>
<dbReference type="InterPro" id="IPR025072">
    <property type="entry name" value="Fur_reg_FbpA"/>
</dbReference>
<dbReference type="Pfam" id="PF09643">
    <property type="entry name" value="YopX"/>
    <property type="match status" value="1"/>
</dbReference>
<reference evidence="2" key="1">
    <citation type="submission" date="2023-01" db="EMBL/GenBank/DDBJ databases">
        <title>Siphophage 0105phi7-2 of Bacillus thuringiensis: Novel Propagation, DNA, and Genome-Implied Assembly.</title>
        <authorList>
            <person name="Roberts S."/>
            <person name="Aldis M."/>
            <person name="Wright E.T."/>
            <person name="Lai Z."/>
            <person name="Hardies S.C."/>
            <person name="Serwer P."/>
        </authorList>
    </citation>
    <scope>NUCLEOTIDE SEQUENCE</scope>
</reference>
<dbReference type="InterPro" id="IPR010024">
    <property type="entry name" value="CHP16711"/>
</dbReference>
<dbReference type="EMBL" id="OQ317942">
    <property type="protein sequence ID" value="WCS66607.1"/>
    <property type="molecule type" value="Genomic_DNA"/>
</dbReference>
<dbReference type="InterPro" id="IPR019096">
    <property type="entry name" value="YopX_protein"/>
</dbReference>
<evidence type="ECO:0000313" key="3">
    <source>
        <dbReference type="Proteomes" id="UP001222392"/>
    </source>
</evidence>